<comment type="caution">
    <text evidence="10">The sequence shown here is derived from an EMBL/GenBank/DDBJ whole genome shotgun (WGS) entry which is preliminary data.</text>
</comment>
<proteinExistence type="inferred from homology"/>
<organism evidence="10 11">
    <name type="scientific">Triparma laevis f. inornata</name>
    <dbReference type="NCBI Taxonomy" id="1714386"/>
    <lineage>
        <taxon>Eukaryota</taxon>
        <taxon>Sar</taxon>
        <taxon>Stramenopiles</taxon>
        <taxon>Ochrophyta</taxon>
        <taxon>Bolidophyceae</taxon>
        <taxon>Parmales</taxon>
        <taxon>Triparmaceae</taxon>
        <taxon>Triparma</taxon>
    </lineage>
</organism>
<reference evidence="11" key="1">
    <citation type="journal article" date="2023" name="Commun. Biol.">
        <title>Genome analysis of Parmales, the sister group of diatoms, reveals the evolutionary specialization of diatoms from phago-mixotrophs to photoautotrophs.</title>
        <authorList>
            <person name="Ban H."/>
            <person name="Sato S."/>
            <person name="Yoshikawa S."/>
            <person name="Yamada K."/>
            <person name="Nakamura Y."/>
            <person name="Ichinomiya M."/>
            <person name="Sato N."/>
            <person name="Blanc-Mathieu R."/>
            <person name="Endo H."/>
            <person name="Kuwata A."/>
            <person name="Ogata H."/>
        </authorList>
    </citation>
    <scope>NUCLEOTIDE SEQUENCE [LARGE SCALE GENOMIC DNA]</scope>
</reference>
<evidence type="ECO:0000256" key="6">
    <source>
        <dbReference type="ARBA" id="ARBA00023235"/>
    </source>
</evidence>
<feature type="chain" id="PRO_5040798413" description="peptidylprolyl isomerase" evidence="8">
    <location>
        <begin position="25"/>
        <end position="159"/>
    </location>
</feature>
<sequence>MSSTQSILVLVIVVICTLIYTAQAGTSPEGVAWLQKKGAEEGVTTLDSGLMYKVLRSSDSGKTPKVSTPCSCHYAGTLIDGTEFDSSYSRGSPTTFAPNQVIKGWTEAMQLMKEGDMWELYIPSELAYGDGGAGKMIPGGAPLVFKLELLEVKGPAKEL</sequence>
<name>A0A9W6ZKT9_9STRA</name>
<dbReference type="Gene3D" id="3.10.50.40">
    <property type="match status" value="1"/>
</dbReference>
<dbReference type="GO" id="GO:0006457">
    <property type="term" value="P:protein folding"/>
    <property type="evidence" value="ECO:0007669"/>
    <property type="project" value="InterPro"/>
</dbReference>
<keyword evidence="5 7" id="KW-0697">Rotamase</keyword>
<dbReference type="SUPFAM" id="SSF54534">
    <property type="entry name" value="FKBP-like"/>
    <property type="match status" value="1"/>
</dbReference>
<evidence type="ECO:0000256" key="3">
    <source>
        <dbReference type="ARBA" id="ARBA00013194"/>
    </source>
</evidence>
<evidence type="ECO:0000313" key="11">
    <source>
        <dbReference type="Proteomes" id="UP001162640"/>
    </source>
</evidence>
<dbReference type="Proteomes" id="UP001162640">
    <property type="component" value="Unassembled WGS sequence"/>
</dbReference>
<dbReference type="Pfam" id="PF00254">
    <property type="entry name" value="FKBP_C"/>
    <property type="match status" value="1"/>
</dbReference>
<accession>A0A9W6ZKT9</accession>
<keyword evidence="4 8" id="KW-0732">Signal</keyword>
<comment type="similarity">
    <text evidence="2">Belongs to the FKBP-type PPIase family.</text>
</comment>
<dbReference type="InterPro" id="IPR001179">
    <property type="entry name" value="PPIase_FKBP_dom"/>
</dbReference>
<dbReference type="PANTHER" id="PTHR43811:SF19">
    <property type="entry name" value="39 KDA FK506-BINDING NUCLEAR PROTEIN"/>
    <property type="match status" value="1"/>
</dbReference>
<evidence type="ECO:0000256" key="4">
    <source>
        <dbReference type="ARBA" id="ARBA00022729"/>
    </source>
</evidence>
<feature type="signal peptide" evidence="8">
    <location>
        <begin position="1"/>
        <end position="24"/>
    </location>
</feature>
<dbReference type="Pfam" id="PF01346">
    <property type="entry name" value="FKBP_N"/>
    <property type="match status" value="1"/>
</dbReference>
<dbReference type="PROSITE" id="PS50059">
    <property type="entry name" value="FKBP_PPIASE"/>
    <property type="match status" value="1"/>
</dbReference>
<comment type="catalytic activity">
    <reaction evidence="1 7">
        <text>[protein]-peptidylproline (omega=180) = [protein]-peptidylproline (omega=0)</text>
        <dbReference type="Rhea" id="RHEA:16237"/>
        <dbReference type="Rhea" id="RHEA-COMP:10747"/>
        <dbReference type="Rhea" id="RHEA-COMP:10748"/>
        <dbReference type="ChEBI" id="CHEBI:83833"/>
        <dbReference type="ChEBI" id="CHEBI:83834"/>
        <dbReference type="EC" id="5.2.1.8"/>
    </reaction>
</comment>
<protein>
    <recommendedName>
        <fullName evidence="3 7">peptidylprolyl isomerase</fullName>
        <ecNumber evidence="3 7">5.2.1.8</ecNumber>
    </recommendedName>
</protein>
<dbReference type="AlphaFoldDB" id="A0A9W6ZKT9"/>
<evidence type="ECO:0000256" key="7">
    <source>
        <dbReference type="PROSITE-ProRule" id="PRU00277"/>
    </source>
</evidence>
<evidence type="ECO:0000256" key="5">
    <source>
        <dbReference type="ARBA" id="ARBA00023110"/>
    </source>
</evidence>
<evidence type="ECO:0000259" key="9">
    <source>
        <dbReference type="PROSITE" id="PS50059"/>
    </source>
</evidence>
<evidence type="ECO:0000256" key="8">
    <source>
        <dbReference type="SAM" id="SignalP"/>
    </source>
</evidence>
<dbReference type="GO" id="GO:0003755">
    <property type="term" value="F:peptidyl-prolyl cis-trans isomerase activity"/>
    <property type="evidence" value="ECO:0007669"/>
    <property type="project" value="UniProtKB-KW"/>
</dbReference>
<gene>
    <name evidence="10" type="ORF">TL16_g02136</name>
</gene>
<evidence type="ECO:0000256" key="2">
    <source>
        <dbReference type="ARBA" id="ARBA00006577"/>
    </source>
</evidence>
<dbReference type="FunFam" id="3.10.50.40:FF:000045">
    <property type="entry name" value="Peptidyl-prolyl cis-trans isomerase"/>
    <property type="match status" value="1"/>
</dbReference>
<keyword evidence="6 7" id="KW-0413">Isomerase</keyword>
<evidence type="ECO:0000256" key="1">
    <source>
        <dbReference type="ARBA" id="ARBA00000971"/>
    </source>
</evidence>
<dbReference type="EC" id="5.2.1.8" evidence="3 7"/>
<dbReference type="InterPro" id="IPR000774">
    <property type="entry name" value="PPIase_FKBP_N"/>
</dbReference>
<dbReference type="PANTHER" id="PTHR43811">
    <property type="entry name" value="FKBP-TYPE PEPTIDYL-PROLYL CIS-TRANS ISOMERASE FKPA"/>
    <property type="match status" value="1"/>
</dbReference>
<dbReference type="InterPro" id="IPR046357">
    <property type="entry name" value="PPIase_dom_sf"/>
</dbReference>
<evidence type="ECO:0000313" key="10">
    <source>
        <dbReference type="EMBL" id="GMH56444.1"/>
    </source>
</evidence>
<dbReference type="EMBL" id="BLQM01000051">
    <property type="protein sequence ID" value="GMH56444.1"/>
    <property type="molecule type" value="Genomic_DNA"/>
</dbReference>
<feature type="domain" description="PPIase FKBP-type" evidence="9">
    <location>
        <begin position="67"/>
        <end position="153"/>
    </location>
</feature>